<dbReference type="EMBL" id="VYUY01000006">
    <property type="protein sequence ID" value="KAA9135258.1"/>
    <property type="molecule type" value="Genomic_DNA"/>
</dbReference>
<dbReference type="AlphaFoldDB" id="A0A5N0TLJ8"/>
<evidence type="ECO:0000313" key="2">
    <source>
        <dbReference type="EMBL" id="KAA9135258.1"/>
    </source>
</evidence>
<keyword evidence="3" id="KW-1185">Reference proteome</keyword>
<feature type="transmembrane region" description="Helical" evidence="1">
    <location>
        <begin position="70"/>
        <end position="92"/>
    </location>
</feature>
<protein>
    <submittedName>
        <fullName evidence="2">Bacitracin resistance protein</fullName>
    </submittedName>
</protein>
<keyword evidence="1" id="KW-0812">Transmembrane</keyword>
<gene>
    <name evidence="2" type="ORF">F6B40_04265</name>
</gene>
<sequence>MALIVTIAGGFGLLYAYAVWTALAFLLQQANGVEGLTGFGWFVLLLPVVFPLIAYGGAFALGWRRRAIPFSLVMLSGLALVAVFWLDVLAYASVTASLYGS</sequence>
<comment type="caution">
    <text evidence="2">The sequence shown here is derived from an EMBL/GenBank/DDBJ whole genome shotgun (WGS) entry which is preliminary data.</text>
</comment>
<keyword evidence="1" id="KW-1133">Transmembrane helix</keyword>
<reference evidence="3" key="1">
    <citation type="submission" date="2019-09" db="EMBL/GenBank/DDBJ databases">
        <title>Mumia zhuanghuii sp. nov. isolated from the intestinal contents of plateau pika (Ochotona curzoniae) in the Qinghai-Tibet plateau of China.</title>
        <authorList>
            <person name="Tian Z."/>
        </authorList>
    </citation>
    <scope>NUCLEOTIDE SEQUENCE [LARGE SCALE GENOMIC DNA]</scope>
    <source>
        <strain evidence="3">L-033</strain>
    </source>
</reference>
<evidence type="ECO:0000313" key="3">
    <source>
        <dbReference type="Proteomes" id="UP000326838"/>
    </source>
</evidence>
<name>A0A5N0TLJ8_9MICO</name>
<organism evidence="2 3">
    <name type="scientific">Microbacterium caowuchunii</name>
    <dbReference type="NCBI Taxonomy" id="2614638"/>
    <lineage>
        <taxon>Bacteria</taxon>
        <taxon>Bacillati</taxon>
        <taxon>Actinomycetota</taxon>
        <taxon>Actinomycetes</taxon>
        <taxon>Micrococcales</taxon>
        <taxon>Microbacteriaceae</taxon>
        <taxon>Microbacterium</taxon>
    </lineage>
</organism>
<keyword evidence="1" id="KW-0472">Membrane</keyword>
<feature type="transmembrane region" description="Helical" evidence="1">
    <location>
        <begin position="42"/>
        <end position="63"/>
    </location>
</feature>
<accession>A0A5N0TLJ8</accession>
<proteinExistence type="predicted"/>
<dbReference type="Proteomes" id="UP000326838">
    <property type="component" value="Unassembled WGS sequence"/>
</dbReference>
<evidence type="ECO:0000256" key="1">
    <source>
        <dbReference type="SAM" id="Phobius"/>
    </source>
</evidence>